<protein>
    <submittedName>
        <fullName evidence="1">Uncharacterized protein</fullName>
    </submittedName>
</protein>
<dbReference type="AlphaFoldDB" id="G5J752"/>
<dbReference type="Pfam" id="PF14218">
    <property type="entry name" value="COP23"/>
    <property type="match status" value="1"/>
</dbReference>
<dbReference type="InterPro" id="IPR025478">
    <property type="entry name" value="COP23"/>
</dbReference>
<reference evidence="1 2" key="1">
    <citation type="journal article" date="2011" name="Front. Microbiol.">
        <title>Two Strains of Crocosphaera watsonii with Highly Conserved Genomes are Distinguished by Strain-Specific Features.</title>
        <authorList>
            <person name="Bench S.R."/>
            <person name="Ilikchyan I.N."/>
            <person name="Tripp H.J."/>
            <person name="Zehr J.P."/>
        </authorList>
    </citation>
    <scope>NUCLEOTIDE SEQUENCE [LARGE SCALE GENOMIC DNA]</scope>
    <source>
        <strain evidence="1 2">WH 0003</strain>
    </source>
</reference>
<comment type="caution">
    <text evidence="1">The sequence shown here is derived from an EMBL/GenBank/DDBJ whole genome shotgun (WGS) entry which is preliminary data.</text>
</comment>
<dbReference type="GeneID" id="88766854"/>
<dbReference type="EMBL" id="AESD01000491">
    <property type="protein sequence ID" value="EHJ11994.1"/>
    <property type="molecule type" value="Genomic_DNA"/>
</dbReference>
<evidence type="ECO:0000313" key="2">
    <source>
        <dbReference type="Proteomes" id="UP000003477"/>
    </source>
</evidence>
<accession>G5J752</accession>
<evidence type="ECO:0000313" key="1">
    <source>
        <dbReference type="EMBL" id="EHJ11994.1"/>
    </source>
</evidence>
<organism evidence="1 2">
    <name type="scientific">Crocosphaera watsonii WH 0003</name>
    <dbReference type="NCBI Taxonomy" id="423471"/>
    <lineage>
        <taxon>Bacteria</taxon>
        <taxon>Bacillati</taxon>
        <taxon>Cyanobacteriota</taxon>
        <taxon>Cyanophyceae</taxon>
        <taxon>Oscillatoriophycideae</taxon>
        <taxon>Chroococcales</taxon>
        <taxon>Aphanothecaceae</taxon>
        <taxon>Crocosphaera</taxon>
    </lineage>
</organism>
<sequence length="113" mass="12880">MWGNSEQWTPQTRCETVSKKFQEAYKNGSLQKYIAHGMENNQPVVCTAYEKGGDCVTTLMTLRPEDNPTRMAKKVSNSLYGRAEGPPPIHSGDQSKQYYQIDFEKFLKLTPVE</sequence>
<gene>
    <name evidence="1" type="ORF">CWATWH0003_3293</name>
</gene>
<proteinExistence type="predicted"/>
<name>G5J752_CROWT</name>
<dbReference type="Proteomes" id="UP000003477">
    <property type="component" value="Unassembled WGS sequence"/>
</dbReference>
<dbReference type="RefSeq" id="WP_007311370.1">
    <property type="nucleotide sequence ID" value="NZ_AESD01000491.1"/>
</dbReference>
<dbReference type="PATRIC" id="fig|423471.3.peg.3093"/>